<gene>
    <name evidence="3" type="ORF">LK03_04335</name>
</gene>
<dbReference type="Pfam" id="PF13175">
    <property type="entry name" value="AAA_15"/>
    <property type="match status" value="1"/>
</dbReference>
<sequence>MKIVRIEVGNFRLLKNFSLDLESNLSLVLGKNNSGKTSLLSALEKFINSSDKNKIVFDDFNVDLKAALSDLVSGVKPIGLESDYLPLGITLKLCIEYDDLDDLSAVSQLIMSLDPDDNHIVLGFEYLISYSQLTAMRNDFSAIKDKYDNDPSLFLKENQHIYFDQIRKKSFSYSDPEVFTDLNKENISLANVISFRSIGAKRSVTNRDNDKTLSTQTAIIYKKTSENQEQQEAVEGFKKQLRSTDTELSEIYQNMFSGLLSKVAKFGGSRLSETHIKIASTLQHRELLDGNTTVMYTHGSHDLPEHFNGLGYMNLISMIFEIEMLMSSFRRPSKESPATINLLFIEEPEAHTHPQMQYTFIKNIKSLLEESRVREDGIEIHLQTIISTHSSHIVAECDFDDIKYLRKSPFSNSVDAKNLKSLKSEYSSDGADDNAQGELCYRFLKQYLTLNRAELFFADKAILVEGDTEKILLPAMMRKLDKEFPDTGVMPLLSQNVSIVEVGAHAQIFEKFIHFIGIKALVLTDIDSGIKELLFERDGVTPQRYKNGNQKIETRKCRPDDPAADHTANGSLIFYHGKVREDLGYFTSLGAESKALSKVGGEWKVDVAGSVFLAYQTEDNGYHGRSFEDAFFSINKALLGTDHEKFPSLTPKWFNKYVNNECCAFEFAEKAVGKKPSLAIEILLNSIPDDKSEFSNWKTPHYIQEGLEWLRK</sequence>
<reference evidence="3 4" key="1">
    <citation type="submission" date="2014-09" db="EMBL/GenBank/DDBJ databases">
        <authorList>
            <person name="Chan K.-G."/>
        </authorList>
    </citation>
    <scope>NUCLEOTIDE SEQUENCE [LARGE SCALE GENOMIC DNA]</scope>
    <source>
        <strain evidence="3 4">ND07</strain>
    </source>
</reference>
<organism evidence="3 4">
    <name type="scientific">Pseudomonas cremoricolorata</name>
    <dbReference type="NCBI Taxonomy" id="157783"/>
    <lineage>
        <taxon>Bacteria</taxon>
        <taxon>Pseudomonadati</taxon>
        <taxon>Pseudomonadota</taxon>
        <taxon>Gammaproteobacteria</taxon>
        <taxon>Pseudomonadales</taxon>
        <taxon>Pseudomonadaceae</taxon>
        <taxon>Pseudomonas</taxon>
    </lineage>
</organism>
<accession>A0A089WIU8</accession>
<feature type="domain" description="Endonuclease GajA/Old nuclease/RecF-like AAA" evidence="1">
    <location>
        <begin position="1"/>
        <end position="394"/>
    </location>
</feature>
<dbReference type="OrthoDB" id="3322489at2"/>
<dbReference type="AlphaFoldDB" id="A0A089WIU8"/>
<dbReference type="PANTHER" id="PTHR43581:SF4">
    <property type="entry name" value="ATP_GTP PHOSPHATASE"/>
    <property type="match status" value="1"/>
</dbReference>
<dbReference type="eggNOG" id="COG3593">
    <property type="taxonomic scope" value="Bacteria"/>
</dbReference>
<dbReference type="STRING" id="157783.LK03_04335"/>
<proteinExistence type="predicted"/>
<evidence type="ECO:0000259" key="1">
    <source>
        <dbReference type="Pfam" id="PF13175"/>
    </source>
</evidence>
<protein>
    <submittedName>
        <fullName evidence="3">Membrane protein</fullName>
    </submittedName>
</protein>
<evidence type="ECO:0000313" key="4">
    <source>
        <dbReference type="Proteomes" id="UP000029493"/>
    </source>
</evidence>
<dbReference type="CDD" id="cd01026">
    <property type="entry name" value="TOPRIM_OLD"/>
    <property type="match status" value="1"/>
</dbReference>
<evidence type="ECO:0000313" key="3">
    <source>
        <dbReference type="EMBL" id="AIR88526.1"/>
    </source>
</evidence>
<dbReference type="RefSeq" id="WP_038411227.1">
    <property type="nucleotide sequence ID" value="NZ_CP009455.1"/>
</dbReference>
<dbReference type="InterPro" id="IPR027417">
    <property type="entry name" value="P-loop_NTPase"/>
</dbReference>
<name>A0A089WIU8_9PSED</name>
<dbReference type="InterPro" id="IPR041685">
    <property type="entry name" value="AAA_GajA/Old/RecF-like"/>
</dbReference>
<dbReference type="InterPro" id="IPR051396">
    <property type="entry name" value="Bact_Antivir_Def_Nuclease"/>
</dbReference>
<dbReference type="KEGG" id="psw:LK03_04335"/>
<dbReference type="CDD" id="cd00267">
    <property type="entry name" value="ABC_ATPase"/>
    <property type="match status" value="1"/>
</dbReference>
<evidence type="ECO:0000259" key="2">
    <source>
        <dbReference type="Pfam" id="PF20469"/>
    </source>
</evidence>
<dbReference type="EMBL" id="CP009455">
    <property type="protein sequence ID" value="AIR88526.1"/>
    <property type="molecule type" value="Genomic_DNA"/>
</dbReference>
<dbReference type="InterPro" id="IPR034139">
    <property type="entry name" value="TOPRIM_OLD"/>
</dbReference>
<keyword evidence="4" id="KW-1185">Reference proteome</keyword>
<dbReference type="Pfam" id="PF20469">
    <property type="entry name" value="OLD-like_TOPRIM"/>
    <property type="match status" value="1"/>
</dbReference>
<dbReference type="Gene3D" id="3.40.50.300">
    <property type="entry name" value="P-loop containing nucleotide triphosphate hydrolases"/>
    <property type="match status" value="2"/>
</dbReference>
<dbReference type="SUPFAM" id="SSF52540">
    <property type="entry name" value="P-loop containing nucleoside triphosphate hydrolases"/>
    <property type="match status" value="1"/>
</dbReference>
<feature type="domain" description="OLD protein-like TOPRIM" evidence="2">
    <location>
        <begin position="456"/>
        <end position="527"/>
    </location>
</feature>
<dbReference type="PANTHER" id="PTHR43581">
    <property type="entry name" value="ATP/GTP PHOSPHATASE"/>
    <property type="match status" value="1"/>
</dbReference>
<dbReference type="Proteomes" id="UP000029493">
    <property type="component" value="Chromosome"/>
</dbReference>